<keyword evidence="2" id="KW-1003">Cell membrane</keyword>
<dbReference type="EMBL" id="APND01000001">
    <property type="protein sequence ID" value="MES1928212.1"/>
    <property type="molecule type" value="Genomic_DNA"/>
</dbReference>
<dbReference type="Gene3D" id="1.20.950.20">
    <property type="entry name" value="Transmembrane di-heme cytochromes, Chain C"/>
    <property type="match status" value="1"/>
</dbReference>
<organism evidence="8 9">
    <name type="scientific">Salinisphaera dokdonensis CL-ES53</name>
    <dbReference type="NCBI Taxonomy" id="1304272"/>
    <lineage>
        <taxon>Bacteria</taxon>
        <taxon>Pseudomonadati</taxon>
        <taxon>Pseudomonadota</taxon>
        <taxon>Gammaproteobacteria</taxon>
        <taxon>Salinisphaerales</taxon>
        <taxon>Salinisphaeraceae</taxon>
        <taxon>Salinisphaera</taxon>
    </lineage>
</organism>
<dbReference type="InterPro" id="IPR051542">
    <property type="entry name" value="Hydrogenase_cytochrome"/>
</dbReference>
<feature type="transmembrane region" description="Helical" evidence="6">
    <location>
        <begin position="236"/>
        <end position="261"/>
    </location>
</feature>
<reference evidence="8 9" key="1">
    <citation type="submission" date="2013-03" db="EMBL/GenBank/DDBJ databases">
        <title>Salinisphaera dokdonensis CL-ES53 Genome Sequencing.</title>
        <authorList>
            <person name="Li C."/>
            <person name="Lai Q."/>
            <person name="Shao Z."/>
        </authorList>
    </citation>
    <scope>NUCLEOTIDE SEQUENCE [LARGE SCALE GENOMIC DNA]</scope>
    <source>
        <strain evidence="8 9">CL-ES53</strain>
    </source>
</reference>
<accession>A0ABV2AY63</accession>
<feature type="transmembrane region" description="Helical" evidence="6">
    <location>
        <begin position="24"/>
        <end position="48"/>
    </location>
</feature>
<dbReference type="InterPro" id="IPR011577">
    <property type="entry name" value="Cyt_b561_bac/Ni-Hgenase"/>
</dbReference>
<evidence type="ECO:0000313" key="9">
    <source>
        <dbReference type="Proteomes" id="UP001460888"/>
    </source>
</evidence>
<evidence type="ECO:0000256" key="2">
    <source>
        <dbReference type="ARBA" id="ARBA00022475"/>
    </source>
</evidence>
<dbReference type="PANTHER" id="PTHR30485:SF1">
    <property type="entry name" value="CYTOCHROME YDHU-RELATED"/>
    <property type="match status" value="1"/>
</dbReference>
<feature type="transmembrane region" description="Helical" evidence="6">
    <location>
        <begin position="128"/>
        <end position="147"/>
    </location>
</feature>
<proteinExistence type="predicted"/>
<sequence length="287" mass="32329">MDNANNNPHSTARRRGRLIKRHGLFTRVWHWINLVCLVVLLMSGLQIFNAHPALYWGNDSNFDDPALQITAMRGDDGEPMGVVRIAGYRINTTGVLGLSRDGNGELDQRGFPAWATLPGPQWLAMGRYWHFAAAWIFVPMLLAYLIYTLASRARRRLVWPTAAQWRGLPATIAHHARLKFDHKADYNGLQKLTYLLVLFGLLPLMVLTGLTMSPTMNAAWPWLLDVFGGRQSARTLHFIFSFALVAFFVIHLGLVLISGVLNNLRSMITGRYRISSDAPTAKDNRHA</sequence>
<name>A0ABV2AY63_9GAMM</name>
<dbReference type="SUPFAM" id="SSF81342">
    <property type="entry name" value="Transmembrane di-heme cytochromes"/>
    <property type="match status" value="1"/>
</dbReference>
<evidence type="ECO:0000256" key="1">
    <source>
        <dbReference type="ARBA" id="ARBA00004651"/>
    </source>
</evidence>
<protein>
    <recommendedName>
        <fullName evidence="7">Cytochrome b561 bacterial/Ni-hydrogenase domain-containing protein</fullName>
    </recommendedName>
</protein>
<dbReference type="PANTHER" id="PTHR30485">
    <property type="entry name" value="NI/FE-HYDROGENASE 1 B-TYPE CYTOCHROME SUBUNIT"/>
    <property type="match status" value="1"/>
</dbReference>
<keyword evidence="3 6" id="KW-0812">Transmembrane</keyword>
<dbReference type="InterPro" id="IPR016174">
    <property type="entry name" value="Di-haem_cyt_TM"/>
</dbReference>
<keyword evidence="9" id="KW-1185">Reference proteome</keyword>
<feature type="transmembrane region" description="Helical" evidence="6">
    <location>
        <begin position="192"/>
        <end position="216"/>
    </location>
</feature>
<comment type="subcellular location">
    <subcellularLocation>
        <location evidence="1">Cell membrane</location>
        <topology evidence="1">Multi-pass membrane protein</topology>
    </subcellularLocation>
</comment>
<comment type="caution">
    <text evidence="8">The sequence shown here is derived from an EMBL/GenBank/DDBJ whole genome shotgun (WGS) entry which is preliminary data.</text>
</comment>
<keyword evidence="5 6" id="KW-0472">Membrane</keyword>
<keyword evidence="4 6" id="KW-1133">Transmembrane helix</keyword>
<evidence type="ECO:0000259" key="7">
    <source>
        <dbReference type="Pfam" id="PF01292"/>
    </source>
</evidence>
<evidence type="ECO:0000256" key="5">
    <source>
        <dbReference type="ARBA" id="ARBA00023136"/>
    </source>
</evidence>
<dbReference type="RefSeq" id="WP_353109148.1">
    <property type="nucleotide sequence ID" value="NZ_APND01000001.1"/>
</dbReference>
<evidence type="ECO:0000256" key="4">
    <source>
        <dbReference type="ARBA" id="ARBA00022989"/>
    </source>
</evidence>
<gene>
    <name evidence="8" type="ORF">SADO_03115</name>
</gene>
<dbReference type="Pfam" id="PF01292">
    <property type="entry name" value="Ni_hydr_CYTB"/>
    <property type="match status" value="1"/>
</dbReference>
<dbReference type="Proteomes" id="UP001460888">
    <property type="component" value="Unassembled WGS sequence"/>
</dbReference>
<evidence type="ECO:0000256" key="6">
    <source>
        <dbReference type="SAM" id="Phobius"/>
    </source>
</evidence>
<feature type="domain" description="Cytochrome b561 bacterial/Ni-hydrogenase" evidence="7">
    <location>
        <begin position="21"/>
        <end position="270"/>
    </location>
</feature>
<evidence type="ECO:0000256" key="3">
    <source>
        <dbReference type="ARBA" id="ARBA00022692"/>
    </source>
</evidence>
<evidence type="ECO:0000313" key="8">
    <source>
        <dbReference type="EMBL" id="MES1928212.1"/>
    </source>
</evidence>